<evidence type="ECO:0000259" key="9">
    <source>
        <dbReference type="Pfam" id="PF00485"/>
    </source>
</evidence>
<proteinExistence type="inferred from homology"/>
<dbReference type="Proteomes" id="UP000037460">
    <property type="component" value="Unassembled WGS sequence"/>
</dbReference>
<dbReference type="InterPro" id="IPR000764">
    <property type="entry name" value="Uridine_kinase-like"/>
</dbReference>
<feature type="domain" description="Phosphoribulokinase/uridine kinase" evidence="9">
    <location>
        <begin position="22"/>
        <end position="212"/>
    </location>
</feature>
<feature type="chain" id="PRO_5012272044" description="Uridine kinase" evidence="8">
    <location>
        <begin position="16"/>
        <end position="279"/>
    </location>
</feature>
<evidence type="ECO:0000256" key="6">
    <source>
        <dbReference type="RuleBase" id="RU003825"/>
    </source>
</evidence>
<dbReference type="AlphaFoldDB" id="A0A0M0JPD0"/>
<accession>A0A0M0JPD0</accession>
<feature type="compositionally biased region" description="Low complexity" evidence="7">
    <location>
        <begin position="255"/>
        <end position="270"/>
    </location>
</feature>
<dbReference type="GO" id="GO:0044206">
    <property type="term" value="P:UMP salvage"/>
    <property type="evidence" value="ECO:0007669"/>
    <property type="project" value="UniProtKB-UniPathway"/>
</dbReference>
<dbReference type="PANTHER" id="PTHR10285">
    <property type="entry name" value="URIDINE KINASE"/>
    <property type="match status" value="1"/>
</dbReference>
<evidence type="ECO:0000256" key="4">
    <source>
        <dbReference type="ARBA" id="ARBA00022741"/>
    </source>
</evidence>
<dbReference type="GO" id="GO:0044211">
    <property type="term" value="P:CTP salvage"/>
    <property type="evidence" value="ECO:0007669"/>
    <property type="project" value="UniProtKB-UniPathway"/>
</dbReference>
<feature type="signal peptide" evidence="8">
    <location>
        <begin position="1"/>
        <end position="15"/>
    </location>
</feature>
<sequence length="279" mass="31320">MVTLLLHALVASLQAPTRQPFIIGVAGATASGKSSVVAEIVRLLDHEDVCSITQDSFYKNLDDTEREQAYQQNYNFDHPTAFDFEGQRNVLLQLCAGATDVSIPSYDFVTHARLPPKHDLHVRNPEIVIFEGILALYDEKMRDLFDLKVFVDVDADVRLARRIKRDMVSRGRSLDGVLQQYERFVKPATEQFVLPTKRYADIVIPNGVENAVGIDIVAQHINGVLMRRELMQETVEGLSFQTDGPLELSPTSLIRPGRWQGGKQQQQSRQVSGMENTAV</sequence>
<dbReference type="OrthoDB" id="10257085at2759"/>
<feature type="region of interest" description="Disordered" evidence="7">
    <location>
        <begin position="241"/>
        <end position="279"/>
    </location>
</feature>
<keyword evidence="8" id="KW-0732">Signal</keyword>
<dbReference type="EMBL" id="JWZX01002609">
    <property type="protein sequence ID" value="KOO28167.1"/>
    <property type="molecule type" value="Genomic_DNA"/>
</dbReference>
<keyword evidence="3 6" id="KW-0808">Transferase</keyword>
<comment type="caution">
    <text evidence="10">The sequence shown here is derived from an EMBL/GenBank/DDBJ whole genome shotgun (WGS) entry which is preliminary data.</text>
</comment>
<organism evidence="10 11">
    <name type="scientific">Chrysochromulina tobinii</name>
    <dbReference type="NCBI Taxonomy" id="1460289"/>
    <lineage>
        <taxon>Eukaryota</taxon>
        <taxon>Haptista</taxon>
        <taxon>Haptophyta</taxon>
        <taxon>Prymnesiophyceae</taxon>
        <taxon>Prymnesiales</taxon>
        <taxon>Chrysochromulinaceae</taxon>
        <taxon>Chrysochromulina</taxon>
    </lineage>
</organism>
<evidence type="ECO:0000256" key="8">
    <source>
        <dbReference type="SAM" id="SignalP"/>
    </source>
</evidence>
<dbReference type="InterPro" id="IPR006083">
    <property type="entry name" value="PRK/URK"/>
</dbReference>
<dbReference type="UniPathway" id="UPA00574">
    <property type="reaction ID" value="UER00637"/>
</dbReference>
<name>A0A0M0JPD0_9EUKA</name>
<comment type="similarity">
    <text evidence="6">Belongs to the uridine kinase family.</text>
</comment>
<comment type="catalytic activity">
    <reaction evidence="6">
        <text>cytidine + ATP = CMP + ADP + H(+)</text>
        <dbReference type="Rhea" id="RHEA:24674"/>
        <dbReference type="ChEBI" id="CHEBI:15378"/>
        <dbReference type="ChEBI" id="CHEBI:17562"/>
        <dbReference type="ChEBI" id="CHEBI:30616"/>
        <dbReference type="ChEBI" id="CHEBI:60377"/>
        <dbReference type="ChEBI" id="CHEBI:456216"/>
        <dbReference type="EC" id="2.7.1.48"/>
    </reaction>
</comment>
<evidence type="ECO:0000313" key="11">
    <source>
        <dbReference type="Proteomes" id="UP000037460"/>
    </source>
</evidence>
<keyword evidence="5 6" id="KW-0418">Kinase</keyword>
<dbReference type="NCBIfam" id="NF004018">
    <property type="entry name" value="PRK05480.1"/>
    <property type="match status" value="1"/>
</dbReference>
<dbReference type="CDD" id="cd02023">
    <property type="entry name" value="UMPK"/>
    <property type="match status" value="1"/>
</dbReference>
<dbReference type="FunFam" id="3.40.50.300:FF:000339">
    <property type="entry name" value="Uridine kinase"/>
    <property type="match status" value="1"/>
</dbReference>
<dbReference type="GO" id="GO:0005524">
    <property type="term" value="F:ATP binding"/>
    <property type="evidence" value="ECO:0007669"/>
    <property type="project" value="UniProtKB-KW"/>
</dbReference>
<dbReference type="NCBIfam" id="TIGR00235">
    <property type="entry name" value="udk"/>
    <property type="match status" value="1"/>
</dbReference>
<evidence type="ECO:0000256" key="2">
    <source>
        <dbReference type="ARBA" id="ARBA00004784"/>
    </source>
</evidence>
<comment type="pathway">
    <text evidence="2 6">Pyrimidine metabolism; CTP biosynthesis via salvage pathway; CTP from cytidine: step 1/3.</text>
</comment>
<dbReference type="UniPathway" id="UPA00579">
    <property type="reaction ID" value="UER00640"/>
</dbReference>
<comment type="catalytic activity">
    <reaction evidence="6">
        <text>uridine + ATP = UMP + ADP + H(+)</text>
        <dbReference type="Rhea" id="RHEA:16825"/>
        <dbReference type="ChEBI" id="CHEBI:15378"/>
        <dbReference type="ChEBI" id="CHEBI:16704"/>
        <dbReference type="ChEBI" id="CHEBI:30616"/>
        <dbReference type="ChEBI" id="CHEBI:57865"/>
        <dbReference type="ChEBI" id="CHEBI:456216"/>
        <dbReference type="EC" id="2.7.1.48"/>
    </reaction>
</comment>
<keyword evidence="11" id="KW-1185">Reference proteome</keyword>
<keyword evidence="4 6" id="KW-0547">Nucleotide-binding</keyword>
<evidence type="ECO:0000256" key="1">
    <source>
        <dbReference type="ARBA" id="ARBA00004690"/>
    </source>
</evidence>
<evidence type="ECO:0000313" key="10">
    <source>
        <dbReference type="EMBL" id="KOO28167.1"/>
    </source>
</evidence>
<evidence type="ECO:0000256" key="5">
    <source>
        <dbReference type="ARBA" id="ARBA00022777"/>
    </source>
</evidence>
<dbReference type="PRINTS" id="PR00988">
    <property type="entry name" value="URIDINKINASE"/>
</dbReference>
<evidence type="ECO:0000256" key="7">
    <source>
        <dbReference type="SAM" id="MobiDB-lite"/>
    </source>
</evidence>
<dbReference type="GO" id="GO:0004849">
    <property type="term" value="F:uridine kinase activity"/>
    <property type="evidence" value="ECO:0007669"/>
    <property type="project" value="UniProtKB-EC"/>
</dbReference>
<reference evidence="11" key="1">
    <citation type="journal article" date="2015" name="PLoS Genet.">
        <title>Genome Sequence and Transcriptome Analyses of Chrysochromulina tobin: Metabolic Tools for Enhanced Algal Fitness in the Prominent Order Prymnesiales (Haptophyceae).</title>
        <authorList>
            <person name="Hovde B.T."/>
            <person name="Deodato C.R."/>
            <person name="Hunsperger H.M."/>
            <person name="Ryken S.A."/>
            <person name="Yost W."/>
            <person name="Jha R.K."/>
            <person name="Patterson J."/>
            <person name="Monnat R.J. Jr."/>
            <person name="Barlow S.B."/>
            <person name="Starkenburg S.R."/>
            <person name="Cattolico R.A."/>
        </authorList>
    </citation>
    <scope>NUCLEOTIDE SEQUENCE</scope>
    <source>
        <strain evidence="11">CCMP291</strain>
    </source>
</reference>
<dbReference type="InterPro" id="IPR027417">
    <property type="entry name" value="P-loop_NTPase"/>
</dbReference>
<gene>
    <name evidence="10" type="ORF">Ctob_007540</name>
</gene>
<protein>
    <recommendedName>
        <fullName evidence="6">Uridine kinase</fullName>
        <ecNumber evidence="6">2.7.1.48</ecNumber>
    </recommendedName>
</protein>
<dbReference type="Pfam" id="PF00485">
    <property type="entry name" value="PRK"/>
    <property type="match status" value="1"/>
</dbReference>
<keyword evidence="6" id="KW-0067">ATP-binding</keyword>
<dbReference type="SUPFAM" id="SSF52540">
    <property type="entry name" value="P-loop containing nucleoside triphosphate hydrolases"/>
    <property type="match status" value="1"/>
</dbReference>
<dbReference type="EC" id="2.7.1.48" evidence="6"/>
<dbReference type="Gene3D" id="3.40.50.300">
    <property type="entry name" value="P-loop containing nucleotide triphosphate hydrolases"/>
    <property type="match status" value="1"/>
</dbReference>
<dbReference type="GO" id="GO:0043771">
    <property type="term" value="F:cytidine kinase activity"/>
    <property type="evidence" value="ECO:0007669"/>
    <property type="project" value="RHEA"/>
</dbReference>
<evidence type="ECO:0000256" key="3">
    <source>
        <dbReference type="ARBA" id="ARBA00022679"/>
    </source>
</evidence>
<comment type="pathway">
    <text evidence="1 6">Pyrimidine metabolism; UMP biosynthesis via salvage pathway; UMP from uridine: step 1/1.</text>
</comment>